<feature type="compositionally biased region" description="Low complexity" evidence="1">
    <location>
        <begin position="242"/>
        <end position="252"/>
    </location>
</feature>
<dbReference type="EMBL" id="KL198010">
    <property type="protein sequence ID" value="KDQ25306.1"/>
    <property type="molecule type" value="Genomic_DNA"/>
</dbReference>
<reference evidence="3" key="1">
    <citation type="journal article" date="2014" name="Proc. Natl. Acad. Sci. U.S.A.">
        <title>Extensive sampling of basidiomycete genomes demonstrates inadequacy of the white-rot/brown-rot paradigm for wood decay fungi.</title>
        <authorList>
            <person name="Riley R."/>
            <person name="Salamov A.A."/>
            <person name="Brown D.W."/>
            <person name="Nagy L.G."/>
            <person name="Floudas D."/>
            <person name="Held B.W."/>
            <person name="Levasseur A."/>
            <person name="Lombard V."/>
            <person name="Morin E."/>
            <person name="Otillar R."/>
            <person name="Lindquist E.A."/>
            <person name="Sun H."/>
            <person name="LaButti K.M."/>
            <person name="Schmutz J."/>
            <person name="Jabbour D."/>
            <person name="Luo H."/>
            <person name="Baker S.E."/>
            <person name="Pisabarro A.G."/>
            <person name="Walton J.D."/>
            <person name="Blanchette R.A."/>
            <person name="Henrissat B."/>
            <person name="Martin F."/>
            <person name="Cullen D."/>
            <person name="Hibbett D.S."/>
            <person name="Grigoriev I.V."/>
        </authorList>
    </citation>
    <scope>NUCLEOTIDE SEQUENCE [LARGE SCALE GENOMIC DNA]</scope>
    <source>
        <strain evidence="3">PC15</strain>
    </source>
</reference>
<protein>
    <submittedName>
        <fullName evidence="2">Uncharacterized protein</fullName>
    </submittedName>
</protein>
<accession>A0A067NNY7</accession>
<sequence>MLLPFEMTEKYGSVQSLGSRGCESQKLAAWKQRSILPATGLALIKPPTLLEPQPSSPTTTNSGICFCGAAETKIREMEATATSASSFYMARSTPIEIPSVRRKIVRPPTPSTSIITATSPDNLVFHMSPDYPLSFRYPQNLMTERDRFMYSYPTIASASASDIHSEYTSAVCPSPSPDEVEIIQAPPSYRTRFLAHRPQYHHLAAPAIRATPVRKIIGFKPVLPSQSSTPVSQESASPAIKSYSGSSCRPSFPSSPPSSPWISSKGEPADNDAGPAPEVVVVGGHSALDFEKYLVNRIEKFTTKHGSFFRA</sequence>
<evidence type="ECO:0000256" key="1">
    <source>
        <dbReference type="SAM" id="MobiDB-lite"/>
    </source>
</evidence>
<dbReference type="HOGENOM" id="CLU_894640_0_0_1"/>
<dbReference type="VEuPathDB" id="FungiDB:PLEOSDRAFT_176665"/>
<gene>
    <name evidence="2" type="ORF">PLEOSDRAFT_176665</name>
</gene>
<organism evidence="2 3">
    <name type="scientific">Pleurotus ostreatus (strain PC15)</name>
    <name type="common">Oyster mushroom</name>
    <dbReference type="NCBI Taxonomy" id="1137138"/>
    <lineage>
        <taxon>Eukaryota</taxon>
        <taxon>Fungi</taxon>
        <taxon>Dikarya</taxon>
        <taxon>Basidiomycota</taxon>
        <taxon>Agaricomycotina</taxon>
        <taxon>Agaricomycetes</taxon>
        <taxon>Agaricomycetidae</taxon>
        <taxon>Agaricales</taxon>
        <taxon>Pleurotineae</taxon>
        <taxon>Pleurotaceae</taxon>
        <taxon>Pleurotus</taxon>
    </lineage>
</organism>
<dbReference type="InParanoid" id="A0A067NNY7"/>
<feature type="compositionally biased region" description="Polar residues" evidence="1">
    <location>
        <begin position="224"/>
        <end position="236"/>
    </location>
</feature>
<evidence type="ECO:0000313" key="3">
    <source>
        <dbReference type="Proteomes" id="UP000027073"/>
    </source>
</evidence>
<dbReference type="AlphaFoldDB" id="A0A067NNY7"/>
<dbReference type="OrthoDB" id="2995987at2759"/>
<name>A0A067NNY7_PLEO1</name>
<feature type="region of interest" description="Disordered" evidence="1">
    <location>
        <begin position="224"/>
        <end position="278"/>
    </location>
</feature>
<dbReference type="Proteomes" id="UP000027073">
    <property type="component" value="Unassembled WGS sequence"/>
</dbReference>
<proteinExistence type="predicted"/>
<evidence type="ECO:0000313" key="2">
    <source>
        <dbReference type="EMBL" id="KDQ25306.1"/>
    </source>
</evidence>